<feature type="non-terminal residue" evidence="1">
    <location>
        <position position="141"/>
    </location>
</feature>
<proteinExistence type="predicted"/>
<dbReference type="Proteomes" id="UP000789920">
    <property type="component" value="Unassembled WGS sequence"/>
</dbReference>
<comment type="caution">
    <text evidence="1">The sequence shown here is derived from an EMBL/GenBank/DDBJ whole genome shotgun (WGS) entry which is preliminary data.</text>
</comment>
<evidence type="ECO:0000313" key="1">
    <source>
        <dbReference type="EMBL" id="CAG8830873.1"/>
    </source>
</evidence>
<keyword evidence="2" id="KW-1185">Reference proteome</keyword>
<organism evidence="1 2">
    <name type="scientific">Racocetra persica</name>
    <dbReference type="NCBI Taxonomy" id="160502"/>
    <lineage>
        <taxon>Eukaryota</taxon>
        <taxon>Fungi</taxon>
        <taxon>Fungi incertae sedis</taxon>
        <taxon>Mucoromycota</taxon>
        <taxon>Glomeromycotina</taxon>
        <taxon>Glomeromycetes</taxon>
        <taxon>Diversisporales</taxon>
        <taxon>Gigasporaceae</taxon>
        <taxon>Racocetra</taxon>
    </lineage>
</organism>
<accession>A0ACA9SBA9</accession>
<dbReference type="EMBL" id="CAJVQC010100054">
    <property type="protein sequence ID" value="CAG8830873.1"/>
    <property type="molecule type" value="Genomic_DNA"/>
</dbReference>
<name>A0ACA9SBA9_9GLOM</name>
<protein>
    <submittedName>
        <fullName evidence="1">24144_t:CDS:1</fullName>
    </submittedName>
</protein>
<reference evidence="1" key="1">
    <citation type="submission" date="2021-06" db="EMBL/GenBank/DDBJ databases">
        <authorList>
            <person name="Kallberg Y."/>
            <person name="Tangrot J."/>
            <person name="Rosling A."/>
        </authorList>
    </citation>
    <scope>NUCLEOTIDE SEQUENCE</scope>
    <source>
        <strain evidence="1">MA461A</strain>
    </source>
</reference>
<feature type="non-terminal residue" evidence="1">
    <location>
        <position position="1"/>
    </location>
</feature>
<gene>
    <name evidence="1" type="ORF">RPERSI_LOCUS27941</name>
</gene>
<evidence type="ECO:0000313" key="2">
    <source>
        <dbReference type="Proteomes" id="UP000789920"/>
    </source>
</evidence>
<sequence>QIVIIPGLNSRAVNSLRSTLQITIIPDLDSHVVNSLRDALCLYGKTLIQRSGFVFVPVRGTTMKKIICVENSLLQKKVLLMGSKTIHRWYIHPIPYEMTIKDFFVKLTTGALSFEYNIDTINPETIERVEISEIQDATTTQ</sequence>